<dbReference type="OrthoDB" id="9768177at2"/>
<evidence type="ECO:0000256" key="4">
    <source>
        <dbReference type="ARBA" id="ARBA00022692"/>
    </source>
</evidence>
<dbReference type="InterPro" id="IPR037066">
    <property type="entry name" value="Plug_dom_sf"/>
</dbReference>
<dbReference type="Gene3D" id="2.40.170.20">
    <property type="entry name" value="TonB-dependent receptor, beta-barrel domain"/>
    <property type="match status" value="1"/>
</dbReference>
<accession>A0A3D8LBB9</accession>
<dbReference type="InterPro" id="IPR023997">
    <property type="entry name" value="TonB-dep_OMP_SusC/RagA_CS"/>
</dbReference>
<dbReference type="Gene3D" id="2.170.130.10">
    <property type="entry name" value="TonB-dependent receptor, plug domain"/>
    <property type="match status" value="1"/>
</dbReference>
<keyword evidence="8" id="KW-0732">Signal</keyword>
<dbReference type="InterPro" id="IPR036942">
    <property type="entry name" value="Beta-barrel_TonB_sf"/>
</dbReference>
<evidence type="ECO:0000313" key="10">
    <source>
        <dbReference type="EMBL" id="RDV14700.1"/>
    </source>
</evidence>
<evidence type="ECO:0000256" key="8">
    <source>
        <dbReference type="SAM" id="SignalP"/>
    </source>
</evidence>
<evidence type="ECO:0000313" key="11">
    <source>
        <dbReference type="Proteomes" id="UP000256708"/>
    </source>
</evidence>
<dbReference type="InterPro" id="IPR008969">
    <property type="entry name" value="CarboxyPept-like_regulatory"/>
</dbReference>
<evidence type="ECO:0000256" key="7">
    <source>
        <dbReference type="PROSITE-ProRule" id="PRU01360"/>
    </source>
</evidence>
<protein>
    <submittedName>
        <fullName evidence="10">TonB-dependent receptor</fullName>
    </submittedName>
</protein>
<keyword evidence="2 7" id="KW-0813">Transport</keyword>
<feature type="domain" description="TonB-dependent receptor plug" evidence="9">
    <location>
        <begin position="136"/>
        <end position="242"/>
    </location>
</feature>
<feature type="signal peptide" evidence="8">
    <location>
        <begin position="1"/>
        <end position="40"/>
    </location>
</feature>
<keyword evidence="10" id="KW-0675">Receptor</keyword>
<keyword evidence="4 7" id="KW-0812">Transmembrane</keyword>
<dbReference type="PROSITE" id="PS52016">
    <property type="entry name" value="TONB_DEPENDENT_REC_3"/>
    <property type="match status" value="1"/>
</dbReference>
<dbReference type="InterPro" id="IPR023996">
    <property type="entry name" value="TonB-dep_OMP_SusC/RagA"/>
</dbReference>
<feature type="chain" id="PRO_5017621157" evidence="8">
    <location>
        <begin position="41"/>
        <end position="1043"/>
    </location>
</feature>
<dbReference type="Pfam" id="PF07715">
    <property type="entry name" value="Plug"/>
    <property type="match status" value="1"/>
</dbReference>
<dbReference type="RefSeq" id="WP_115566111.1">
    <property type="nucleotide sequence ID" value="NZ_QRGR01000013.1"/>
</dbReference>
<dbReference type="InterPro" id="IPR012910">
    <property type="entry name" value="Plug_dom"/>
</dbReference>
<evidence type="ECO:0000256" key="6">
    <source>
        <dbReference type="ARBA" id="ARBA00023237"/>
    </source>
</evidence>
<gene>
    <name evidence="10" type="ORF">DXT99_13640</name>
</gene>
<comment type="similarity">
    <text evidence="7">Belongs to the TonB-dependent receptor family.</text>
</comment>
<dbReference type="SUPFAM" id="SSF49464">
    <property type="entry name" value="Carboxypeptidase regulatory domain-like"/>
    <property type="match status" value="1"/>
</dbReference>
<dbReference type="GO" id="GO:0009279">
    <property type="term" value="C:cell outer membrane"/>
    <property type="evidence" value="ECO:0007669"/>
    <property type="project" value="UniProtKB-SubCell"/>
</dbReference>
<keyword evidence="3 7" id="KW-1134">Transmembrane beta strand</keyword>
<comment type="subcellular location">
    <subcellularLocation>
        <location evidence="1 7">Cell outer membrane</location>
        <topology evidence="1 7">Multi-pass membrane protein</topology>
    </subcellularLocation>
</comment>
<proteinExistence type="inferred from homology"/>
<evidence type="ECO:0000256" key="2">
    <source>
        <dbReference type="ARBA" id="ARBA00022448"/>
    </source>
</evidence>
<evidence type="ECO:0000259" key="9">
    <source>
        <dbReference type="Pfam" id="PF07715"/>
    </source>
</evidence>
<dbReference type="Proteomes" id="UP000256708">
    <property type="component" value="Unassembled WGS sequence"/>
</dbReference>
<evidence type="ECO:0000256" key="3">
    <source>
        <dbReference type="ARBA" id="ARBA00022452"/>
    </source>
</evidence>
<dbReference type="FunFam" id="2.170.130.10:FF:000008">
    <property type="entry name" value="SusC/RagA family TonB-linked outer membrane protein"/>
    <property type="match status" value="1"/>
</dbReference>
<comment type="caution">
    <text evidence="10">The sequence shown here is derived from an EMBL/GenBank/DDBJ whole genome shotgun (WGS) entry which is preliminary data.</text>
</comment>
<dbReference type="Gene3D" id="2.60.40.1120">
    <property type="entry name" value="Carboxypeptidase-like, regulatory domain"/>
    <property type="match status" value="1"/>
</dbReference>
<keyword evidence="5 7" id="KW-0472">Membrane</keyword>
<evidence type="ECO:0000256" key="1">
    <source>
        <dbReference type="ARBA" id="ARBA00004571"/>
    </source>
</evidence>
<dbReference type="SUPFAM" id="SSF56935">
    <property type="entry name" value="Porins"/>
    <property type="match status" value="1"/>
</dbReference>
<dbReference type="InterPro" id="IPR039426">
    <property type="entry name" value="TonB-dep_rcpt-like"/>
</dbReference>
<reference evidence="11" key="1">
    <citation type="submission" date="2018-08" db="EMBL/GenBank/DDBJ databases">
        <authorList>
            <person name="Liu Z.-W."/>
            <person name="Du Z.-J."/>
        </authorList>
    </citation>
    <scope>NUCLEOTIDE SEQUENCE [LARGE SCALE GENOMIC DNA]</scope>
    <source>
        <strain evidence="11">H4X</strain>
    </source>
</reference>
<dbReference type="NCBIfam" id="TIGR04056">
    <property type="entry name" value="OMP_RagA_SusC"/>
    <property type="match status" value="1"/>
</dbReference>
<dbReference type="AlphaFoldDB" id="A0A3D8LBB9"/>
<dbReference type="EMBL" id="QRGR01000013">
    <property type="protein sequence ID" value="RDV14700.1"/>
    <property type="molecule type" value="Genomic_DNA"/>
</dbReference>
<sequence>MKFDFTQCPRSVTSLVRVPKVIRVATMLVAYLLVSVQAMAQTTTVTGQVTDAETGTGLPGVTVLLKGTTTAAPTGADGSYTINVPDGTGTLVFSFIGYENQEVPINNRSTIDVELGTDAQALEEVVVIGYGTQRAEAVTGSVASISAEEITQVPAGNITQALQGRLPGVEFAQSSSQPGASMQIRIRGARSISGGNDPLVVLDGIPFPGSISDINPNDIESVDILKDASATAIYGSRGANGVVLVTTKSGKAGQKPQISYNGFHGVKNVFARYDMMSGPELFALRQAAGPGQFAGQLGEDEAEDVDTDWQDLLYRTGITSSHDVGVTGGTEQGRYNFSVGYFQDQGVIPTQQYTRYSMRGSLDQGIGERFRVGFTTNNNYNMTEGNNVGLYNILSLSPLANPYNEDGTLKRTVRMPLDETWLYTRDMLEDGGLDDLWLSETRAFATYNTIYGEVEIPGVEGLKYRANLGLNYRQSHGGGYTAAGINNVEETTPSTASVSNQVTTDWTLENLLTYDRTFAGKHNVNLVGLYSASERQMNRSRIAARDIPSDAFQFYNLGQAAGEITVNPNDQWYENWGLLSWMGRAMYSYDDRYLLSVTVRSDGSSRLAPGYQWNTYPAVSAGWNIARETFMQDVNLINMMKLRVGYGQTSNQGIPPYSTLGRLSTRPYNFGPDVYETGYYVTELPNPNLGWEYSNTWNYGLDFAILNNRLSGTVEYYVTNTENVLLSLGLPATSGVSSYTANIGSIQNKGLEFSLNGLILDNLNGWTWEAGVNIYGNRNEITSLASGAEEDRTNWLFVGHPINVIYDYERLGLWQEEDPYLDILEPGGNVGMVKVRYTGEYNADGTPVRQIGPDDRQIMNANPDFQGGFNTRVGFKGFDLTAVAAFQRGGILNSTLYGSAGYLNLLSGRRNNVDVDYWTPENTNARYPNPAGIRSGDNPEYGSTLGYFDASYLKIRTITLGYNFTNSNWMEKIGMNSLRLYATTQNPFVLFSPYNRASGMDPETNSYADQNVAVAGGVPNRLLTIGTNTPSTRNYLVGLNVTF</sequence>
<dbReference type="NCBIfam" id="TIGR04057">
    <property type="entry name" value="SusC_RagA_signa"/>
    <property type="match status" value="1"/>
</dbReference>
<evidence type="ECO:0000256" key="5">
    <source>
        <dbReference type="ARBA" id="ARBA00023136"/>
    </source>
</evidence>
<name>A0A3D8LBB9_9BACT</name>
<organism evidence="10 11">
    <name type="scientific">Pontibacter diazotrophicus</name>
    <dbReference type="NCBI Taxonomy" id="1400979"/>
    <lineage>
        <taxon>Bacteria</taxon>
        <taxon>Pseudomonadati</taxon>
        <taxon>Bacteroidota</taxon>
        <taxon>Cytophagia</taxon>
        <taxon>Cytophagales</taxon>
        <taxon>Hymenobacteraceae</taxon>
        <taxon>Pontibacter</taxon>
    </lineage>
</organism>
<keyword evidence="6 7" id="KW-0998">Cell outer membrane</keyword>
<keyword evidence="11" id="KW-1185">Reference proteome</keyword>
<dbReference type="Pfam" id="PF13715">
    <property type="entry name" value="CarbopepD_reg_2"/>
    <property type="match status" value="1"/>
</dbReference>